<dbReference type="InterPro" id="IPR005149">
    <property type="entry name" value="Tscrpt_reg_PadR_N"/>
</dbReference>
<evidence type="ECO:0000313" key="3">
    <source>
        <dbReference type="Proteomes" id="UP000558113"/>
    </source>
</evidence>
<dbReference type="EMBL" id="JAAAMU010000036">
    <property type="protein sequence ID" value="NBC73553.1"/>
    <property type="molecule type" value="Genomic_DNA"/>
</dbReference>
<dbReference type="PANTHER" id="PTHR43252">
    <property type="entry name" value="TRANSCRIPTIONAL REGULATOR YQJI"/>
    <property type="match status" value="1"/>
</dbReference>
<dbReference type="RefSeq" id="WP_161705699.1">
    <property type="nucleotide sequence ID" value="NZ_JAAAMU010000036.1"/>
</dbReference>
<dbReference type="SUPFAM" id="SSF46785">
    <property type="entry name" value="Winged helix' DNA-binding domain"/>
    <property type="match status" value="1"/>
</dbReference>
<organism evidence="2 3">
    <name type="scientific">Paenibacillus sacheonensis</name>
    <dbReference type="NCBI Taxonomy" id="742054"/>
    <lineage>
        <taxon>Bacteria</taxon>
        <taxon>Bacillati</taxon>
        <taxon>Bacillota</taxon>
        <taxon>Bacilli</taxon>
        <taxon>Bacillales</taxon>
        <taxon>Paenibacillaceae</taxon>
        <taxon>Paenibacillus</taxon>
    </lineage>
</organism>
<dbReference type="InterPro" id="IPR036388">
    <property type="entry name" value="WH-like_DNA-bd_sf"/>
</dbReference>
<name>A0A7X4YVY9_9BACL</name>
<dbReference type="Gene3D" id="1.10.10.10">
    <property type="entry name" value="Winged helix-like DNA-binding domain superfamily/Winged helix DNA-binding domain"/>
    <property type="match status" value="1"/>
</dbReference>
<accession>A0A7X4YVY9</accession>
<proteinExistence type="predicted"/>
<keyword evidence="3" id="KW-1185">Reference proteome</keyword>
<dbReference type="InterPro" id="IPR036390">
    <property type="entry name" value="WH_DNA-bd_sf"/>
</dbReference>
<dbReference type="Pfam" id="PF03551">
    <property type="entry name" value="PadR"/>
    <property type="match status" value="1"/>
</dbReference>
<comment type="caution">
    <text evidence="2">The sequence shown here is derived from an EMBL/GenBank/DDBJ whole genome shotgun (WGS) entry which is preliminary data.</text>
</comment>
<sequence length="110" mass="13040">MKINKELMKGSTVILMMKQLEHRDMYGYEMAKRIEQQSDGLFAFKEGTLYPILHMLEVERLVEAYWGEENGRKRKYYKLTDAGRRTLVEKEREWSLFSTTVSRLIGEGRA</sequence>
<dbReference type="Proteomes" id="UP000558113">
    <property type="component" value="Unassembled WGS sequence"/>
</dbReference>
<evidence type="ECO:0000259" key="1">
    <source>
        <dbReference type="Pfam" id="PF03551"/>
    </source>
</evidence>
<dbReference type="AlphaFoldDB" id="A0A7X4YVY9"/>
<gene>
    <name evidence="2" type="ORF">GT003_31830</name>
</gene>
<dbReference type="OrthoDB" id="9808017at2"/>
<feature type="domain" description="Transcription regulator PadR N-terminal" evidence="1">
    <location>
        <begin position="18"/>
        <end position="87"/>
    </location>
</feature>
<reference evidence="2 3" key="1">
    <citation type="submission" date="2020-01" db="EMBL/GenBank/DDBJ databases">
        <title>Paenibacillus soybeanensis sp. nov. isolated from the nodules of soybean (Glycine max(L.) Merr).</title>
        <authorList>
            <person name="Wang H."/>
        </authorList>
    </citation>
    <scope>NUCLEOTIDE SEQUENCE [LARGE SCALE GENOMIC DNA]</scope>
    <source>
        <strain evidence="2 3">DSM 23054</strain>
    </source>
</reference>
<evidence type="ECO:0000313" key="2">
    <source>
        <dbReference type="EMBL" id="NBC73553.1"/>
    </source>
</evidence>
<dbReference type="PANTHER" id="PTHR43252:SF7">
    <property type="entry name" value="TRANSCRIPTIONAL REGULATOR YQJI"/>
    <property type="match status" value="1"/>
</dbReference>
<protein>
    <submittedName>
        <fullName evidence="2">PadR family transcriptional regulator</fullName>
    </submittedName>
</protein>